<accession>A0A1J7ID48</accession>
<feature type="region of interest" description="Disordered" evidence="1">
    <location>
        <begin position="439"/>
        <end position="553"/>
    </location>
</feature>
<feature type="region of interest" description="Disordered" evidence="1">
    <location>
        <begin position="600"/>
        <end position="708"/>
    </location>
</feature>
<feature type="compositionally biased region" description="Low complexity" evidence="1">
    <location>
        <begin position="535"/>
        <end position="548"/>
    </location>
</feature>
<proteinExistence type="predicted"/>
<evidence type="ECO:0000256" key="1">
    <source>
        <dbReference type="SAM" id="MobiDB-lite"/>
    </source>
</evidence>
<feature type="compositionally biased region" description="Polar residues" evidence="1">
    <location>
        <begin position="466"/>
        <end position="476"/>
    </location>
</feature>
<keyword evidence="3" id="KW-1185">Reference proteome</keyword>
<gene>
    <name evidence="2" type="ORF">CONLIGDRAFT_636442</name>
</gene>
<dbReference type="EMBL" id="KV875102">
    <property type="protein sequence ID" value="OIW25390.1"/>
    <property type="molecule type" value="Genomic_DNA"/>
</dbReference>
<protein>
    <submittedName>
        <fullName evidence="2">Uncharacterized protein</fullName>
    </submittedName>
</protein>
<evidence type="ECO:0000313" key="2">
    <source>
        <dbReference type="EMBL" id="OIW25390.1"/>
    </source>
</evidence>
<feature type="compositionally biased region" description="Polar residues" evidence="1">
    <location>
        <begin position="245"/>
        <end position="262"/>
    </location>
</feature>
<dbReference type="InParanoid" id="A0A1J7ID48"/>
<dbReference type="OrthoDB" id="5244050at2759"/>
<organism evidence="2 3">
    <name type="scientific">Coniochaeta ligniaria NRRL 30616</name>
    <dbReference type="NCBI Taxonomy" id="1408157"/>
    <lineage>
        <taxon>Eukaryota</taxon>
        <taxon>Fungi</taxon>
        <taxon>Dikarya</taxon>
        <taxon>Ascomycota</taxon>
        <taxon>Pezizomycotina</taxon>
        <taxon>Sordariomycetes</taxon>
        <taxon>Sordariomycetidae</taxon>
        <taxon>Coniochaetales</taxon>
        <taxon>Coniochaetaceae</taxon>
        <taxon>Coniochaeta</taxon>
    </lineage>
</organism>
<reference evidence="2 3" key="1">
    <citation type="submission" date="2016-10" db="EMBL/GenBank/DDBJ databases">
        <title>Draft genome sequence of Coniochaeta ligniaria NRRL30616, a lignocellulolytic fungus for bioabatement of inhibitors in plant biomass hydrolysates.</title>
        <authorList>
            <consortium name="DOE Joint Genome Institute"/>
            <person name="Jimenez D.J."/>
            <person name="Hector R.E."/>
            <person name="Riley R."/>
            <person name="Sun H."/>
            <person name="Grigoriev I.V."/>
            <person name="Van Elsas J.D."/>
            <person name="Nichols N.N."/>
        </authorList>
    </citation>
    <scope>NUCLEOTIDE SEQUENCE [LARGE SCALE GENOMIC DNA]</scope>
    <source>
        <strain evidence="2 3">NRRL 30616</strain>
    </source>
</reference>
<sequence length="729" mass="78164">MSVSPDIASPPIQQRTDRKLRKKLTLETLRGHQLEPEESPAPKMRTASSVNELHNLYEHYEQRSFDEMMGTQPATASTEGGSPRSPRRESSHPSAPGGRGFLSPYSNQVSRTALASRDGSNSQASAAETPTSSLMTSSSFKYPPTDSASISSRHTRTSKASKRTDRSMTDLDLQQNSVLSLSSDSEDDYDDRPNTSLSAPRRASDGLPSPTSPNLSNFPQPPSPQVVGANSMNLPLSRTDPLPPNSRSQFASFDSPTSNTGVTPPKVAARTSSLFASSGGTQKAGNARFSLTSTVTARSATTGSVVSPARSENAIQEFRPIALIPAKGFRYARNSLQQPPHGRATRLSNASDLSSQLSPTSIDFYLQSQHNSMAFDSSSIRSRQSIATVGGASMRSSIGSSVAADDGSGRFIAVTRQEEMLLAALRNKRARMRDEIISEFEGEPDDTADAEGTSLHHPQPKHRYDQQSLQHLQNAPVQALPSPPTKQRLSSDSKRSSGRHVSRNSSLSTVRLASLPERPYGEQQQPLQPPPAAKPAPALRKTSSNTSSKSRHNEEQVLLYMNHPADTMRANDLPEPSPDLDDFGDFGYLGGDIAVQAATSDTGSGSFSGSASASGSGISRTQGQQRATALFPAVAQGRGKAGKNSLPKLESRFNPRQRSVEDVHVRILEDGTDASSSTPDENDIPRPDSPISPAADLPLSTSQLPRKKQVRLSAVGFRPMEAGLWGDDG</sequence>
<feature type="compositionally biased region" description="Polar residues" evidence="1">
    <location>
        <begin position="104"/>
        <end position="152"/>
    </location>
</feature>
<feature type="compositionally biased region" description="Acidic residues" evidence="1">
    <location>
        <begin position="439"/>
        <end position="449"/>
    </location>
</feature>
<dbReference type="AlphaFoldDB" id="A0A1J7ID48"/>
<feature type="region of interest" description="Disordered" evidence="1">
    <location>
        <begin position="1"/>
        <end position="266"/>
    </location>
</feature>
<feature type="compositionally biased region" description="Low complexity" evidence="1">
    <location>
        <begin position="600"/>
        <end position="619"/>
    </location>
</feature>
<feature type="compositionally biased region" description="Basic and acidic residues" evidence="1">
    <location>
        <begin position="649"/>
        <end position="669"/>
    </location>
</feature>
<feature type="compositionally biased region" description="Basic and acidic residues" evidence="1">
    <location>
        <begin position="55"/>
        <end position="66"/>
    </location>
</feature>
<feature type="compositionally biased region" description="Low complexity" evidence="1">
    <location>
        <begin position="170"/>
        <end position="183"/>
    </location>
</feature>
<dbReference type="Proteomes" id="UP000182658">
    <property type="component" value="Unassembled WGS sequence"/>
</dbReference>
<evidence type="ECO:0000313" key="3">
    <source>
        <dbReference type="Proteomes" id="UP000182658"/>
    </source>
</evidence>
<name>A0A1J7ID48_9PEZI</name>